<keyword evidence="1" id="KW-0472">Membrane</keyword>
<feature type="transmembrane region" description="Helical" evidence="1">
    <location>
        <begin position="265"/>
        <end position="287"/>
    </location>
</feature>
<evidence type="ECO:0000256" key="1">
    <source>
        <dbReference type="SAM" id="Phobius"/>
    </source>
</evidence>
<feature type="transmembrane region" description="Helical" evidence="1">
    <location>
        <begin position="409"/>
        <end position="431"/>
    </location>
</feature>
<dbReference type="PANTHER" id="PTHR47555:SF2">
    <property type="entry name" value="N-ACETYLGLUCOSAMINYL TRANSFERASE COMPONENT FAMILY PROTEIN _ GPI1 FAMILY PROTEIN"/>
    <property type="match status" value="1"/>
</dbReference>
<dbReference type="Pfam" id="PF05024">
    <property type="entry name" value="Gpi1"/>
    <property type="match status" value="1"/>
</dbReference>
<feature type="transmembrane region" description="Helical" evidence="1">
    <location>
        <begin position="438"/>
        <end position="458"/>
    </location>
</feature>
<dbReference type="InterPro" id="IPR007720">
    <property type="entry name" value="PigQ/GPI1"/>
</dbReference>
<dbReference type="OMA" id="TEIICSW"/>
<dbReference type="GO" id="GO:0016020">
    <property type="term" value="C:membrane"/>
    <property type="evidence" value="ECO:0007669"/>
    <property type="project" value="InterPro"/>
</dbReference>
<dbReference type="PANTHER" id="PTHR47555">
    <property type="entry name" value="N-ACETYLGLUCOSAMINYL TRANSFERASE COMPONENT FAMILY PROTEIN / GPI1 FAMILY PROTEIN"/>
    <property type="match status" value="1"/>
</dbReference>
<name>A0A7N0VD88_KALFE</name>
<accession>A0A7N0VD88</accession>
<protein>
    <recommendedName>
        <fullName evidence="4">N-acetylglucosaminyl transferase component</fullName>
    </recommendedName>
</protein>
<dbReference type="Proteomes" id="UP000594263">
    <property type="component" value="Unplaced"/>
</dbReference>
<dbReference type="GO" id="GO:0006506">
    <property type="term" value="P:GPI anchor biosynthetic process"/>
    <property type="evidence" value="ECO:0007669"/>
    <property type="project" value="InterPro"/>
</dbReference>
<keyword evidence="1" id="KW-0812">Transmembrane</keyword>
<feature type="transmembrane region" description="Helical" evidence="1">
    <location>
        <begin position="376"/>
        <end position="397"/>
    </location>
</feature>
<dbReference type="AlphaFoldDB" id="A0A7N0VD88"/>
<keyword evidence="3" id="KW-1185">Reference proteome</keyword>
<dbReference type="Gramene" id="Kaladp0607s0029.1.v1.1">
    <property type="protein sequence ID" value="Kaladp0607s0029.1.v1.1"/>
    <property type="gene ID" value="Kaladp0607s0029.v1.1"/>
</dbReference>
<feature type="transmembrane region" description="Helical" evidence="1">
    <location>
        <begin position="546"/>
        <end position="567"/>
    </location>
</feature>
<organism evidence="2 3">
    <name type="scientific">Kalanchoe fedtschenkoi</name>
    <name type="common">Lavender scallops</name>
    <name type="synonym">South American air plant</name>
    <dbReference type="NCBI Taxonomy" id="63787"/>
    <lineage>
        <taxon>Eukaryota</taxon>
        <taxon>Viridiplantae</taxon>
        <taxon>Streptophyta</taxon>
        <taxon>Embryophyta</taxon>
        <taxon>Tracheophyta</taxon>
        <taxon>Spermatophyta</taxon>
        <taxon>Magnoliopsida</taxon>
        <taxon>eudicotyledons</taxon>
        <taxon>Gunneridae</taxon>
        <taxon>Pentapetalae</taxon>
        <taxon>Saxifragales</taxon>
        <taxon>Crassulaceae</taxon>
        <taxon>Kalanchoe</taxon>
    </lineage>
</organism>
<proteinExistence type="predicted"/>
<feature type="transmembrane region" description="Helical" evidence="1">
    <location>
        <begin position="478"/>
        <end position="495"/>
    </location>
</feature>
<reference evidence="2" key="1">
    <citation type="submission" date="2021-01" db="UniProtKB">
        <authorList>
            <consortium name="EnsemblPlants"/>
        </authorList>
    </citation>
    <scope>IDENTIFICATION</scope>
</reference>
<feature type="transmembrane region" description="Helical" evidence="1">
    <location>
        <begin position="516"/>
        <end position="540"/>
    </location>
</feature>
<evidence type="ECO:0000313" key="3">
    <source>
        <dbReference type="Proteomes" id="UP000594263"/>
    </source>
</evidence>
<keyword evidence="1" id="KW-1133">Transmembrane helix</keyword>
<sequence length="713" mass="81013">MRRKCRIWWPKQALSRDTSSFYVLFGWFVSSSPESVDVVVAFASPEASLPGDHSQLLGDLQSTRASMPLSLQDETTFCALGLISADSNDNLPHPTVPTNDEQASFNSRYNNYQNGEDTFEEKRSGHSCNCDVTDWVLKYSLSLGDCKWIMLVYDSQDDFRCDTYLMPKLHHIHWNGEVLSNCDVQVILYEVPRFGVYHLLPSFLSCSEQVLTSSRKPNWLHELYHKKPLIDLGMTIHAINCAAAAKLVFHRNVSSKRYLKILRPAAFLLASCSAFLYILLQLFHGILDCVSHWRFSAMLSKVFCATRRSISIRCSQFLYWPIYLGDVNFRSRSCVEYAEKAALQRHSIWTNMIVDMLLGNAIGLALLINGEAVRHWVFVVVNNLTNYLLRSGCVWLMGVPAGFKLNTELATVLGMICLNTIQIWSTLWFFLGFLFEHILQGLVMLGMVFGITTAAAFIKDLIELAALHVSALQRILSFIYSWQIQSIAFLWRLFRGQKWNPLRQRLDNYDYTVEQHIVGSLLFTSLLLLLPTTSVFYIFFSLVSASISVLFILIEFIMAVVHATPYLKVLLWIVSPRRFPSGIWFKVISSRNHHLSRLNDSGHISKNSKSSGRSSNVRDADGSFSVLVSQLHSNCSTFRDIVMPHYRHAFAGVSPSFFASAARGLLIGRRFPTTLGVSFSAELPWYSISAKEYWRLCYNSIVYHGEGAQHSCC</sequence>
<dbReference type="EnsemblPlants" id="Kaladp0607s0029.1.v1.1">
    <property type="protein sequence ID" value="Kaladp0607s0029.1.v1.1"/>
    <property type="gene ID" value="Kaladp0607s0029.v1.1"/>
</dbReference>
<evidence type="ECO:0000313" key="2">
    <source>
        <dbReference type="EnsemblPlants" id="Kaladp0607s0029.1.v1.1"/>
    </source>
</evidence>
<feature type="transmembrane region" description="Helical" evidence="1">
    <location>
        <begin position="348"/>
        <end position="369"/>
    </location>
</feature>
<evidence type="ECO:0008006" key="4">
    <source>
        <dbReference type="Google" id="ProtNLM"/>
    </source>
</evidence>